<proteinExistence type="predicted"/>
<dbReference type="AlphaFoldDB" id="A0A2A9U0B5"/>
<dbReference type="EMBL" id="NTWE01000020">
    <property type="protein sequence ID" value="PEW03058.1"/>
    <property type="molecule type" value="Genomic_DNA"/>
</dbReference>
<organism evidence="1 2">
    <name type="scientific">Bacillus cereus</name>
    <dbReference type="NCBI Taxonomy" id="1396"/>
    <lineage>
        <taxon>Bacteria</taxon>
        <taxon>Bacillati</taxon>
        <taxon>Bacillota</taxon>
        <taxon>Bacilli</taxon>
        <taxon>Bacillales</taxon>
        <taxon>Bacillaceae</taxon>
        <taxon>Bacillus</taxon>
        <taxon>Bacillus cereus group</taxon>
    </lineage>
</organism>
<evidence type="ECO:0000313" key="1">
    <source>
        <dbReference type="EMBL" id="PEW03058.1"/>
    </source>
</evidence>
<gene>
    <name evidence="1" type="ORF">CN425_09150</name>
</gene>
<name>A0A2A9U0B5_BACCE</name>
<dbReference type="Proteomes" id="UP000220635">
    <property type="component" value="Unassembled WGS sequence"/>
</dbReference>
<sequence>MNNYSKQTLVEVSDFDVASSGITQTLINFELMNIFLYNEKTNVMYSEFKYITLMFQNWRHIYLRSSEYRFIVCGVIISWMDFGRKQEMLQINLVK</sequence>
<reference evidence="1 2" key="1">
    <citation type="submission" date="2017-09" db="EMBL/GenBank/DDBJ databases">
        <title>Large-scale bioinformatics analysis of Bacillus genomes uncovers conserved roles of natural products in bacterial physiology.</title>
        <authorList>
            <consortium name="Agbiome Team Llc"/>
            <person name="Bleich R.M."/>
            <person name="Grubbs K.J."/>
            <person name="Santa Maria K.C."/>
            <person name="Allen S.E."/>
            <person name="Farag S."/>
            <person name="Shank E.A."/>
            <person name="Bowers A."/>
        </authorList>
    </citation>
    <scope>NUCLEOTIDE SEQUENCE [LARGE SCALE GENOMIC DNA]</scope>
    <source>
        <strain evidence="1 2">AFS010695</strain>
    </source>
</reference>
<protein>
    <submittedName>
        <fullName evidence="1">Uncharacterized protein</fullName>
    </submittedName>
</protein>
<evidence type="ECO:0000313" key="2">
    <source>
        <dbReference type="Proteomes" id="UP000220635"/>
    </source>
</evidence>
<comment type="caution">
    <text evidence="1">The sequence shown here is derived from an EMBL/GenBank/DDBJ whole genome shotgun (WGS) entry which is preliminary data.</text>
</comment>
<accession>A0A2A9U0B5</accession>